<dbReference type="GeneTree" id="ENSGT00390000003464"/>
<evidence type="ECO:0000256" key="12">
    <source>
        <dbReference type="ARBA" id="ARBA00022827"/>
    </source>
</evidence>
<evidence type="ECO:0000256" key="3">
    <source>
        <dbReference type="ARBA" id="ARBA00004496"/>
    </source>
</evidence>
<evidence type="ECO:0000256" key="16">
    <source>
        <dbReference type="ARBA" id="ARBA00031056"/>
    </source>
</evidence>
<evidence type="ECO:0000256" key="10">
    <source>
        <dbReference type="ARBA" id="ARBA00022630"/>
    </source>
</evidence>
<evidence type="ECO:0000256" key="14">
    <source>
        <dbReference type="ARBA" id="ARBA00023002"/>
    </source>
</evidence>
<evidence type="ECO:0000256" key="9">
    <source>
        <dbReference type="ARBA" id="ARBA00022628"/>
    </source>
</evidence>
<dbReference type="Pfam" id="PF16690">
    <property type="entry name" value="MMACHC"/>
    <property type="match status" value="1"/>
</dbReference>
<proteinExistence type="inferred from homology"/>
<evidence type="ECO:0000256" key="5">
    <source>
        <dbReference type="ARBA" id="ARBA00012308"/>
    </source>
</evidence>
<sequence length="250" mass="28432">MAASNVNMETVKKLLEESLGKLGFEVYTLKVGWYNSVLPAKLHLPYADDSLAVLILSTPSMFEEAFLPFMKERGCQGLSDPIDQCVKHCVTSASFAGQKVDVRYDYELLPSRKPKFLAQTAAHVSGAAFYYQQSDVSDQPWANKKMFGVCVHPKLGGWFAIRALLVFQDVHMDPEEVQPDPPDCVPTREARIHLLEDFNLRWQDWSYRNIITPSQTYSQKQRDYFSTPPAQRHALLRSWGLLPESDDSRA</sequence>
<keyword evidence="12" id="KW-0274">FAD</keyword>
<keyword evidence="14" id="KW-0560">Oxidoreductase</keyword>
<comment type="catalytic activity">
    <reaction evidence="23">
        <text>apo-[alkylcobalamin reductase] + an R-cob(III)alamin + glutathione = cob(I)alamin-[alkylcobalamin reductase] + an S-substituted glutathione + H(+)</text>
        <dbReference type="Rhea" id="RHEA:40719"/>
        <dbReference type="Rhea" id="RHEA-COMP:14730"/>
        <dbReference type="Rhea" id="RHEA-COMP:14731"/>
        <dbReference type="ChEBI" id="CHEBI:15378"/>
        <dbReference type="ChEBI" id="CHEBI:57925"/>
        <dbReference type="ChEBI" id="CHEBI:60488"/>
        <dbReference type="ChEBI" id="CHEBI:83228"/>
        <dbReference type="ChEBI" id="CHEBI:90779"/>
        <dbReference type="ChEBI" id="CHEBI:140785"/>
        <dbReference type="EC" id="2.5.1.151"/>
    </reaction>
    <physiologicalReaction direction="left-to-right" evidence="23">
        <dbReference type="Rhea" id="RHEA:40720"/>
    </physiologicalReaction>
</comment>
<evidence type="ECO:0000256" key="23">
    <source>
        <dbReference type="ARBA" id="ARBA00049505"/>
    </source>
</evidence>
<comment type="catalytic activity">
    <reaction evidence="22">
        <text>apo-[alkylcobalamin reductase] + adenosylcob(III)alamin + glutathione = S-adenosylglutathione + cob(I)alamin-[alkylcobalamin reductase] + H(+)</text>
        <dbReference type="Rhea" id="RHEA:63136"/>
        <dbReference type="Rhea" id="RHEA-COMP:14730"/>
        <dbReference type="Rhea" id="RHEA-COMP:14731"/>
        <dbReference type="ChEBI" id="CHEBI:15378"/>
        <dbReference type="ChEBI" id="CHEBI:18408"/>
        <dbReference type="ChEBI" id="CHEBI:57925"/>
        <dbReference type="ChEBI" id="CHEBI:60488"/>
        <dbReference type="ChEBI" id="CHEBI:83228"/>
        <dbReference type="ChEBI" id="CHEBI:146184"/>
        <dbReference type="EC" id="2.5.1.151"/>
    </reaction>
    <physiologicalReaction direction="left-to-right" evidence="22">
        <dbReference type="Rhea" id="RHEA:63137"/>
    </physiologicalReaction>
</comment>
<evidence type="ECO:0000256" key="13">
    <source>
        <dbReference type="ARBA" id="ARBA00022857"/>
    </source>
</evidence>
<evidence type="ECO:0000256" key="4">
    <source>
        <dbReference type="ARBA" id="ARBA00007762"/>
    </source>
</evidence>
<evidence type="ECO:0000256" key="7">
    <source>
        <dbReference type="ARBA" id="ARBA00014027"/>
    </source>
</evidence>
<dbReference type="CDD" id="cd12959">
    <property type="entry name" value="MMACHC-like"/>
    <property type="match status" value="1"/>
</dbReference>
<keyword evidence="8" id="KW-0963">Cytoplasm</keyword>
<evidence type="ECO:0000256" key="8">
    <source>
        <dbReference type="ARBA" id="ARBA00022490"/>
    </source>
</evidence>
<dbReference type="GO" id="GO:0071949">
    <property type="term" value="F:FAD binding"/>
    <property type="evidence" value="ECO:0007669"/>
    <property type="project" value="TreeGrafter"/>
</dbReference>
<evidence type="ECO:0000256" key="22">
    <source>
        <dbReference type="ARBA" id="ARBA00048537"/>
    </source>
</evidence>
<dbReference type="GO" id="GO:0009235">
    <property type="term" value="P:cobalamin metabolic process"/>
    <property type="evidence" value="ECO:0007669"/>
    <property type="project" value="TreeGrafter"/>
</dbReference>
<dbReference type="EC" id="2.5.1.151" evidence="5"/>
<comment type="cofactor">
    <cofactor evidence="1">
        <name>FMN</name>
        <dbReference type="ChEBI" id="CHEBI:58210"/>
    </cofactor>
</comment>
<comment type="catalytic activity">
    <reaction evidence="20">
        <text>apo-[alkylcobalamin reductase] + methylcob(III)alamin + glutathione = S-methyl glutathione + cob(I)alamin-[alkylcobalamin reductase] + H(+)</text>
        <dbReference type="Rhea" id="RHEA:63132"/>
        <dbReference type="Rhea" id="RHEA-COMP:14730"/>
        <dbReference type="Rhea" id="RHEA-COMP:14731"/>
        <dbReference type="ChEBI" id="CHEBI:15378"/>
        <dbReference type="ChEBI" id="CHEBI:28115"/>
        <dbReference type="ChEBI" id="CHEBI:57925"/>
        <dbReference type="ChEBI" id="CHEBI:60488"/>
        <dbReference type="ChEBI" id="CHEBI:83228"/>
        <dbReference type="ChEBI" id="CHEBI:141467"/>
        <dbReference type="EC" id="2.5.1.151"/>
    </reaction>
    <physiologicalReaction direction="left-to-right" evidence="20">
        <dbReference type="Rhea" id="RHEA:63133"/>
    </physiologicalReaction>
</comment>
<keyword evidence="10" id="KW-0285">Flavoprotein</keyword>
<dbReference type="GO" id="GO:0005737">
    <property type="term" value="C:cytoplasm"/>
    <property type="evidence" value="ECO:0007669"/>
    <property type="project" value="UniProtKB-SubCell"/>
</dbReference>
<name>A0A3Q3DKZ1_HIPCM</name>
<comment type="similarity">
    <text evidence="4">Belongs to the MMACHC family.</text>
</comment>
<keyword evidence="15" id="KW-0170">Cobalt</keyword>
<evidence type="ECO:0000256" key="17">
    <source>
        <dbReference type="ARBA" id="ARBA00031313"/>
    </source>
</evidence>
<protein>
    <recommendedName>
        <fullName evidence="7">Cyanocobalamin reductase / alkylcobalamin dealkylase</fullName>
        <ecNumber evidence="6">1.16.1.6</ecNumber>
        <ecNumber evidence="5">2.5.1.151</ecNumber>
    </recommendedName>
    <alternativeName>
        <fullName evidence="19">Alkylcobalamin:glutathione S-alkyltransferase</fullName>
    </alternativeName>
    <alternativeName>
        <fullName evidence="18">CblC</fullName>
    </alternativeName>
    <alternativeName>
        <fullName evidence="17">Cyanocobalamin reductase (cyanide-eliminating)</fullName>
    </alternativeName>
    <alternativeName>
        <fullName evidence="16">Methylmalonic aciduria and homocystinuria type C protein</fullName>
    </alternativeName>
</protein>
<dbReference type="Ensembl" id="ENSHCOT00000022517.1">
    <property type="protein sequence ID" value="ENSHCOP00000014795.1"/>
    <property type="gene ID" value="ENSHCOG00000018306.1"/>
</dbReference>
<comment type="subcellular location">
    <subcellularLocation>
        <location evidence="3">Cytoplasm</location>
    </subcellularLocation>
</comment>
<reference evidence="24" key="2">
    <citation type="submission" date="2025-09" db="UniProtKB">
        <authorList>
            <consortium name="Ensembl"/>
        </authorList>
    </citation>
    <scope>IDENTIFICATION</scope>
</reference>
<evidence type="ECO:0000313" key="24">
    <source>
        <dbReference type="Ensembl" id="ENSHCOP00000014795.1"/>
    </source>
</evidence>
<keyword evidence="11" id="KW-0288">FMN</keyword>
<evidence type="ECO:0000256" key="15">
    <source>
        <dbReference type="ARBA" id="ARBA00023285"/>
    </source>
</evidence>
<keyword evidence="13" id="KW-0521">NADP</keyword>
<evidence type="ECO:0000256" key="21">
    <source>
        <dbReference type="ARBA" id="ARBA00047958"/>
    </source>
</evidence>
<keyword evidence="9" id="KW-0846">Cobalamin</keyword>
<dbReference type="PANTHER" id="PTHR31457:SF2">
    <property type="entry name" value="CYANOCOBALAMIN REDUCTASE _ ALKYLCOBALAMIN DEALKYLASE"/>
    <property type="match status" value="1"/>
</dbReference>
<comment type="catalytic activity">
    <reaction evidence="21">
        <text>2 cob(II)alamin-[cyanocobalamin reductase] + 2 hydrogen cyanide + NADP(+) = 2 cyanocob(III)alamin + 2 apo-[cyanocobalamin reductase] + NADPH + H(+)</text>
        <dbReference type="Rhea" id="RHEA:16113"/>
        <dbReference type="Rhea" id="RHEA-COMP:14717"/>
        <dbReference type="Rhea" id="RHEA-COMP:14718"/>
        <dbReference type="ChEBI" id="CHEBI:15378"/>
        <dbReference type="ChEBI" id="CHEBI:16304"/>
        <dbReference type="ChEBI" id="CHEBI:17439"/>
        <dbReference type="ChEBI" id="CHEBI:18407"/>
        <dbReference type="ChEBI" id="CHEBI:57783"/>
        <dbReference type="ChEBI" id="CHEBI:58349"/>
        <dbReference type="ChEBI" id="CHEBI:83228"/>
        <dbReference type="EC" id="1.16.1.6"/>
    </reaction>
    <physiologicalReaction direction="right-to-left" evidence="21">
        <dbReference type="Rhea" id="RHEA:16115"/>
    </physiologicalReaction>
</comment>
<evidence type="ECO:0000313" key="25">
    <source>
        <dbReference type="Proteomes" id="UP000264820"/>
    </source>
</evidence>
<dbReference type="EC" id="1.16.1.6" evidence="6"/>
<dbReference type="PANTHER" id="PTHR31457">
    <property type="entry name" value="METHYLMALONIC ACIDURIA AND HOMOCYSTINURIA TYPE C PROTEIN"/>
    <property type="match status" value="1"/>
</dbReference>
<dbReference type="GO" id="GO:0033787">
    <property type="term" value="F:cyanocobalamin reductase (cyanide-eliminating) (NADP+) activity"/>
    <property type="evidence" value="ECO:0007669"/>
    <property type="project" value="UniProtKB-EC"/>
</dbReference>
<evidence type="ECO:0000256" key="20">
    <source>
        <dbReference type="ARBA" id="ARBA00047294"/>
    </source>
</evidence>
<dbReference type="InterPro" id="IPR032037">
    <property type="entry name" value="MMACHC"/>
</dbReference>
<dbReference type="STRING" id="109280.ENSHCOP00000014795"/>
<dbReference type="AlphaFoldDB" id="A0A3Q3DKZ1"/>
<reference evidence="24" key="1">
    <citation type="submission" date="2025-08" db="UniProtKB">
        <authorList>
            <consortium name="Ensembl"/>
        </authorList>
    </citation>
    <scope>IDENTIFICATION</scope>
</reference>
<accession>A0A3Q3DKZ1</accession>
<dbReference type="GO" id="GO:0032451">
    <property type="term" value="F:demethylase activity"/>
    <property type="evidence" value="ECO:0007669"/>
    <property type="project" value="TreeGrafter"/>
</dbReference>
<evidence type="ECO:0000256" key="1">
    <source>
        <dbReference type="ARBA" id="ARBA00001917"/>
    </source>
</evidence>
<evidence type="ECO:0000256" key="18">
    <source>
        <dbReference type="ARBA" id="ARBA00031815"/>
    </source>
</evidence>
<comment type="cofactor">
    <cofactor evidence="2">
        <name>FAD</name>
        <dbReference type="ChEBI" id="CHEBI:57692"/>
    </cofactor>
</comment>
<organism evidence="24 25">
    <name type="scientific">Hippocampus comes</name>
    <name type="common">Tiger tail seahorse</name>
    <dbReference type="NCBI Taxonomy" id="109280"/>
    <lineage>
        <taxon>Eukaryota</taxon>
        <taxon>Metazoa</taxon>
        <taxon>Chordata</taxon>
        <taxon>Craniata</taxon>
        <taxon>Vertebrata</taxon>
        <taxon>Euteleostomi</taxon>
        <taxon>Actinopterygii</taxon>
        <taxon>Neopterygii</taxon>
        <taxon>Teleostei</taxon>
        <taxon>Neoteleostei</taxon>
        <taxon>Acanthomorphata</taxon>
        <taxon>Syngnathiaria</taxon>
        <taxon>Syngnathiformes</taxon>
        <taxon>Syngnathoidei</taxon>
        <taxon>Syngnathidae</taxon>
        <taxon>Hippocampus</taxon>
    </lineage>
</organism>
<evidence type="ECO:0000256" key="11">
    <source>
        <dbReference type="ARBA" id="ARBA00022643"/>
    </source>
</evidence>
<evidence type="ECO:0000256" key="2">
    <source>
        <dbReference type="ARBA" id="ARBA00001974"/>
    </source>
</evidence>
<keyword evidence="25" id="KW-1185">Reference proteome</keyword>
<evidence type="ECO:0000256" key="19">
    <source>
        <dbReference type="ARBA" id="ARBA00032650"/>
    </source>
</evidence>
<dbReference type="Proteomes" id="UP000264820">
    <property type="component" value="Unplaced"/>
</dbReference>
<evidence type="ECO:0000256" key="6">
    <source>
        <dbReference type="ARBA" id="ARBA00012666"/>
    </source>
</evidence>
<dbReference type="GO" id="GO:0031419">
    <property type="term" value="F:cobalamin binding"/>
    <property type="evidence" value="ECO:0007669"/>
    <property type="project" value="UniProtKB-KW"/>
</dbReference>